<dbReference type="HOGENOM" id="CLU_1286771_0_0_4"/>
<dbReference type="AlphaFoldDB" id="R4X1Z9"/>
<evidence type="ECO:0008006" key="3">
    <source>
        <dbReference type="Google" id="ProtNLM"/>
    </source>
</evidence>
<evidence type="ECO:0000313" key="2">
    <source>
        <dbReference type="Proteomes" id="UP000013966"/>
    </source>
</evidence>
<dbReference type="InterPro" id="IPR029044">
    <property type="entry name" value="Nucleotide-diphossugar_trans"/>
</dbReference>
<accession>R4X1Z9</accession>
<dbReference type="SUPFAM" id="SSF53448">
    <property type="entry name" value="Nucleotide-diphospho-sugar transferases"/>
    <property type="match status" value="1"/>
</dbReference>
<dbReference type="PATRIC" id="fig|758793.3.peg.3537"/>
<keyword evidence="2" id="KW-1185">Reference proteome</keyword>
<dbReference type="KEGG" id="buo:BRPE64_BCDS06310"/>
<dbReference type="STRING" id="758793.BRPE64_BCDS06310"/>
<dbReference type="Gene3D" id="3.90.550.10">
    <property type="entry name" value="Spore Coat Polysaccharide Biosynthesis Protein SpsA, Chain A"/>
    <property type="match status" value="1"/>
</dbReference>
<dbReference type="Proteomes" id="UP000013966">
    <property type="component" value="Chromosome 2"/>
</dbReference>
<name>R4X1Z9_9BURK</name>
<dbReference type="EMBL" id="AP013059">
    <property type="protein sequence ID" value="BAN25292.1"/>
    <property type="molecule type" value="Genomic_DNA"/>
</dbReference>
<reference evidence="1 2" key="1">
    <citation type="journal article" date="2013" name="Genome Announc.">
        <title>Complete Genome Sequence of Burkholderia sp. Strain RPE64, Bacterial Symbiont of the Bean Bug Riptortus pedestris.</title>
        <authorList>
            <person name="Shibata T.F."/>
            <person name="Maeda T."/>
            <person name="Nikoh N."/>
            <person name="Yamaguchi K."/>
            <person name="Oshima K."/>
            <person name="Hattori M."/>
            <person name="Nishiyama T."/>
            <person name="Hasebe M."/>
            <person name="Fukatsu T."/>
            <person name="Kikuchi Y."/>
            <person name="Shigenobu S."/>
        </authorList>
    </citation>
    <scope>NUCLEOTIDE SEQUENCE [LARGE SCALE GENOMIC DNA]</scope>
</reference>
<gene>
    <name evidence="1" type="ORF">BRPE64_BCDS06310</name>
</gene>
<proteinExistence type="predicted"/>
<sequence>MAIAIIQFDDRSFSELGHLNGLLQRNRAYAAAHGYAYHHIGKIDLDLPVFWIKPFLLAHFLHTTYDTILWLDTDAVVHDIDRRIEDFFVGDEGLVYSQDLPVWPAPFNAGVFACRKHALPLFQEWCGLFPQDQWMKDEHGKWQCLHEEWAGPAYEQGAFSQIILPKYKDGPLLREVSWKVLQNPFPTPESFTLHFMATFKVNVPIYLAGMQPDT</sequence>
<organism evidence="1 2">
    <name type="scientific">Caballeronia insecticola</name>
    <dbReference type="NCBI Taxonomy" id="758793"/>
    <lineage>
        <taxon>Bacteria</taxon>
        <taxon>Pseudomonadati</taxon>
        <taxon>Pseudomonadota</taxon>
        <taxon>Betaproteobacteria</taxon>
        <taxon>Burkholderiales</taxon>
        <taxon>Burkholderiaceae</taxon>
        <taxon>Caballeronia</taxon>
    </lineage>
</organism>
<reference evidence="1 2" key="2">
    <citation type="journal article" date="2018" name="Int. J. Syst. Evol. Microbiol.">
        <title>Burkholderia insecticola sp. nov., a gut symbiotic bacterium of the bean bug Riptortus pedestris.</title>
        <authorList>
            <person name="Takeshita K."/>
            <person name="Tamaki H."/>
            <person name="Ohbayashi T."/>
            <person name="Meng X.-Y."/>
            <person name="Sone T."/>
            <person name="Mitani Y."/>
            <person name="Peeters C."/>
            <person name="Kikuchi Y."/>
            <person name="Vandamme P."/>
        </authorList>
    </citation>
    <scope>NUCLEOTIDE SEQUENCE [LARGE SCALE GENOMIC DNA]</scope>
    <source>
        <strain evidence="1">RPE64</strain>
    </source>
</reference>
<protein>
    <recommendedName>
        <fullName evidence="3">Nucleotide-diphospho-sugar transferase domain-containing protein</fullName>
    </recommendedName>
</protein>
<evidence type="ECO:0000313" key="1">
    <source>
        <dbReference type="EMBL" id="BAN25292.1"/>
    </source>
</evidence>